<proteinExistence type="predicted"/>
<feature type="compositionally biased region" description="Acidic residues" evidence="1">
    <location>
        <begin position="297"/>
        <end position="330"/>
    </location>
</feature>
<dbReference type="OrthoDB" id="2555515at2759"/>
<feature type="compositionally biased region" description="Low complexity" evidence="1">
    <location>
        <begin position="14"/>
        <end position="25"/>
    </location>
</feature>
<dbReference type="HOGENOM" id="CLU_016698_1_0_1"/>
<feature type="region of interest" description="Disordered" evidence="1">
    <location>
        <begin position="290"/>
        <end position="396"/>
    </location>
</feature>
<gene>
    <name evidence="3" type="ORF">FOMPIDRAFT_1053035</name>
</gene>
<feature type="compositionally biased region" description="Low complexity" evidence="1">
    <location>
        <begin position="423"/>
        <end position="435"/>
    </location>
</feature>
<dbReference type="SMART" id="SM01300">
    <property type="entry name" value="PEHE"/>
    <property type="match status" value="1"/>
</dbReference>
<reference evidence="3 4" key="1">
    <citation type="journal article" date="2012" name="Science">
        <title>The Paleozoic origin of enzymatic lignin decomposition reconstructed from 31 fungal genomes.</title>
        <authorList>
            <person name="Floudas D."/>
            <person name="Binder M."/>
            <person name="Riley R."/>
            <person name="Barry K."/>
            <person name="Blanchette R.A."/>
            <person name="Henrissat B."/>
            <person name="Martinez A.T."/>
            <person name="Otillar R."/>
            <person name="Spatafora J.W."/>
            <person name="Yadav J.S."/>
            <person name="Aerts A."/>
            <person name="Benoit I."/>
            <person name="Boyd A."/>
            <person name="Carlson A."/>
            <person name="Copeland A."/>
            <person name="Coutinho P.M."/>
            <person name="de Vries R.P."/>
            <person name="Ferreira P."/>
            <person name="Findley K."/>
            <person name="Foster B."/>
            <person name="Gaskell J."/>
            <person name="Glotzer D."/>
            <person name="Gorecki P."/>
            <person name="Heitman J."/>
            <person name="Hesse C."/>
            <person name="Hori C."/>
            <person name="Igarashi K."/>
            <person name="Jurgens J.A."/>
            <person name="Kallen N."/>
            <person name="Kersten P."/>
            <person name="Kohler A."/>
            <person name="Kuees U."/>
            <person name="Kumar T.K.A."/>
            <person name="Kuo A."/>
            <person name="LaButti K."/>
            <person name="Larrondo L.F."/>
            <person name="Lindquist E."/>
            <person name="Ling A."/>
            <person name="Lombard V."/>
            <person name="Lucas S."/>
            <person name="Lundell T."/>
            <person name="Martin R."/>
            <person name="McLaughlin D.J."/>
            <person name="Morgenstern I."/>
            <person name="Morin E."/>
            <person name="Murat C."/>
            <person name="Nagy L.G."/>
            <person name="Nolan M."/>
            <person name="Ohm R.A."/>
            <person name="Patyshakuliyeva A."/>
            <person name="Rokas A."/>
            <person name="Ruiz-Duenas F.J."/>
            <person name="Sabat G."/>
            <person name="Salamov A."/>
            <person name="Samejima M."/>
            <person name="Schmutz J."/>
            <person name="Slot J.C."/>
            <person name="St John F."/>
            <person name="Stenlid J."/>
            <person name="Sun H."/>
            <person name="Sun S."/>
            <person name="Syed K."/>
            <person name="Tsang A."/>
            <person name="Wiebenga A."/>
            <person name="Young D."/>
            <person name="Pisabarro A."/>
            <person name="Eastwood D.C."/>
            <person name="Martin F."/>
            <person name="Cullen D."/>
            <person name="Grigoriev I.V."/>
            <person name="Hibbett D.S."/>
        </authorList>
    </citation>
    <scope>NUCLEOTIDE SEQUENCE</scope>
    <source>
        <strain evidence="4">FP-58527</strain>
    </source>
</reference>
<dbReference type="Pfam" id="PF15460">
    <property type="entry name" value="SAS4"/>
    <property type="match status" value="1"/>
</dbReference>
<dbReference type="EMBL" id="KE504185">
    <property type="protein sequence ID" value="EPS96668.1"/>
    <property type="molecule type" value="Genomic_DNA"/>
</dbReference>
<dbReference type="InParanoid" id="S8DZX2"/>
<sequence>MTTTPQTTPLPSNAAEHASQPHAAANGSPKKSTPLPPKRVLPSRARRGGPGVGSCETDAMILDTLRRRLENEPLIPATTRFLLTTNSALVPSTSDAPSFEAEINTHAYGRYFDQPEVQKAYREQQLIQTPEFTQLDEDASVGGRFRPRVAEDEPTDTSDAAYEKRHRKYETFEKRQRLREKEKLKHEQYKLKERIEQLRGMDASAFLTLPTSDFSPPPDGYPEVDEQNGDMAEGGLFHPHPHAPEGERRRKEMLAVACSLEERYRTLLNPDKKSSGKRFTRVESATIERALAGSISDVEEGEDEVEEAEEVEEEEEELDELDESEVEDEPVSPRRPSYHDESGESEVDMDERNRQRSKGLKLKIKFSVRTPAQAKDPLSKSIKRTKHTQSTLSPFMAKAAKSATALARKVDDERLQSPTKTVPIAATSILTTASAPPRPRGPTGRYLPKGDDHSSASPAKGPPKKRPRTDSLAPFTHPHAGKTVPSQGESISVGAVRPMRLDSPGSRQFATYAGAAGKPEQTTCVLMVAALRNSAAPNVRKTQRNVLAFGARVPPELELMRDFEIPEWVFDQEAQSEEHDDPSVDQNGGPYAYRSSSRDFKQESVTSAALASRQPSLDEVASPEGFSRESG</sequence>
<dbReference type="InterPro" id="IPR029332">
    <property type="entry name" value="PEHE_dom"/>
</dbReference>
<feature type="compositionally biased region" description="Polar residues" evidence="1">
    <location>
        <begin position="603"/>
        <end position="615"/>
    </location>
</feature>
<protein>
    <recommendedName>
        <fullName evidence="2">PEHE domain-containing protein</fullName>
    </recommendedName>
</protein>
<feature type="domain" description="PEHE" evidence="2">
    <location>
        <begin position="127"/>
        <end position="266"/>
    </location>
</feature>
<dbReference type="AlphaFoldDB" id="S8DZX2"/>
<organism evidence="3 4">
    <name type="scientific">Fomitopsis schrenkii</name>
    <name type="common">Brown rot fungus</name>
    <dbReference type="NCBI Taxonomy" id="2126942"/>
    <lineage>
        <taxon>Eukaryota</taxon>
        <taxon>Fungi</taxon>
        <taxon>Dikarya</taxon>
        <taxon>Basidiomycota</taxon>
        <taxon>Agaricomycotina</taxon>
        <taxon>Agaricomycetes</taxon>
        <taxon>Polyporales</taxon>
        <taxon>Fomitopsis</taxon>
    </lineage>
</organism>
<name>S8DZX2_FOMSC</name>
<evidence type="ECO:0000313" key="3">
    <source>
        <dbReference type="EMBL" id="EPS96668.1"/>
    </source>
</evidence>
<feature type="region of interest" description="Disordered" evidence="1">
    <location>
        <begin position="408"/>
        <end position="491"/>
    </location>
</feature>
<accession>S8DZX2</accession>
<dbReference type="STRING" id="743788.S8DZX2"/>
<dbReference type="GO" id="GO:0000123">
    <property type="term" value="C:histone acetyltransferase complex"/>
    <property type="evidence" value="ECO:0007669"/>
    <property type="project" value="UniProtKB-ARBA"/>
</dbReference>
<keyword evidence="4" id="KW-1185">Reference proteome</keyword>
<feature type="compositionally biased region" description="Basic residues" evidence="1">
    <location>
        <begin position="355"/>
        <end position="366"/>
    </location>
</feature>
<dbReference type="Proteomes" id="UP000015241">
    <property type="component" value="Unassembled WGS sequence"/>
</dbReference>
<feature type="region of interest" description="Disordered" evidence="1">
    <location>
        <begin position="209"/>
        <end position="250"/>
    </location>
</feature>
<dbReference type="eggNOG" id="ENOG502SD7H">
    <property type="taxonomic scope" value="Eukaryota"/>
</dbReference>
<evidence type="ECO:0000313" key="4">
    <source>
        <dbReference type="Proteomes" id="UP000015241"/>
    </source>
</evidence>
<evidence type="ECO:0000259" key="2">
    <source>
        <dbReference type="SMART" id="SM01300"/>
    </source>
</evidence>
<evidence type="ECO:0000256" key="1">
    <source>
        <dbReference type="SAM" id="MobiDB-lite"/>
    </source>
</evidence>
<feature type="region of interest" description="Disordered" evidence="1">
    <location>
        <begin position="572"/>
        <end position="631"/>
    </location>
</feature>
<dbReference type="InterPro" id="IPR029184">
    <property type="entry name" value="Sas4_dom"/>
</dbReference>
<feature type="region of interest" description="Disordered" evidence="1">
    <location>
        <begin position="1"/>
        <end position="56"/>
    </location>
</feature>
<feature type="compositionally biased region" description="Polar residues" evidence="1">
    <location>
        <begin position="1"/>
        <end position="11"/>
    </location>
</feature>